<evidence type="ECO:0000313" key="3">
    <source>
        <dbReference type="Proteomes" id="UP000077684"/>
    </source>
</evidence>
<accession>A0A8X7SWL6</accession>
<gene>
    <name evidence="2" type="ORF">A4X06_0g4508</name>
</gene>
<keyword evidence="3" id="KW-1185">Reference proteome</keyword>
<evidence type="ECO:0000313" key="2">
    <source>
        <dbReference type="EMBL" id="KAE8247370.1"/>
    </source>
</evidence>
<feature type="compositionally biased region" description="Acidic residues" evidence="1">
    <location>
        <begin position="42"/>
        <end position="65"/>
    </location>
</feature>
<dbReference type="Proteomes" id="UP000077684">
    <property type="component" value="Unassembled WGS sequence"/>
</dbReference>
<reference evidence="2" key="2">
    <citation type="journal article" date="2019" name="IMA Fungus">
        <title>Genome sequencing and comparison of five Tilletia species to identify candidate genes for the detection of regulated species infecting wheat.</title>
        <authorList>
            <person name="Nguyen H.D.T."/>
            <person name="Sultana T."/>
            <person name="Kesanakurti P."/>
            <person name="Hambleton S."/>
        </authorList>
    </citation>
    <scope>NUCLEOTIDE SEQUENCE</scope>
    <source>
        <strain evidence="2">DAOMC 236426</strain>
    </source>
</reference>
<dbReference type="AlphaFoldDB" id="A0A8X7SWL6"/>
<sequence length="168" mass="18365">MCRRLRRMRFRLMLLRLHQRLITELERLVALFKAKGWPAAEKEEEEEGEEDGDDDEEEDDDSEEEGFVKGPGVALALLKSAHTSGVNATNATDVRTSLPAALPSYPPKMPSNATLVTPASSSIAAKTSTEAAPSSATQSELQQLIASLNGNNENVDNYIGRLVRVGER</sequence>
<comment type="caution">
    <text evidence="2">The sequence shown here is derived from an EMBL/GenBank/DDBJ whole genome shotgun (WGS) entry which is preliminary data.</text>
</comment>
<organism evidence="2 3">
    <name type="scientific">Tilletia controversa</name>
    <name type="common">dwarf bunt fungus</name>
    <dbReference type="NCBI Taxonomy" id="13291"/>
    <lineage>
        <taxon>Eukaryota</taxon>
        <taxon>Fungi</taxon>
        <taxon>Dikarya</taxon>
        <taxon>Basidiomycota</taxon>
        <taxon>Ustilaginomycotina</taxon>
        <taxon>Exobasidiomycetes</taxon>
        <taxon>Tilletiales</taxon>
        <taxon>Tilletiaceae</taxon>
        <taxon>Tilletia</taxon>
    </lineage>
</organism>
<protein>
    <submittedName>
        <fullName evidence="2">Uncharacterized protein</fullName>
    </submittedName>
</protein>
<evidence type="ECO:0000256" key="1">
    <source>
        <dbReference type="SAM" id="MobiDB-lite"/>
    </source>
</evidence>
<feature type="region of interest" description="Disordered" evidence="1">
    <location>
        <begin position="37"/>
        <end position="69"/>
    </location>
</feature>
<proteinExistence type="predicted"/>
<reference evidence="2" key="1">
    <citation type="submission" date="2016-04" db="EMBL/GenBank/DDBJ databases">
        <authorList>
            <person name="Nguyen H.D."/>
            <person name="Samba Siva P."/>
            <person name="Cullis J."/>
            <person name="Levesque C.A."/>
            <person name="Hambleton S."/>
        </authorList>
    </citation>
    <scope>NUCLEOTIDE SEQUENCE</scope>
    <source>
        <strain evidence="2">DAOMC 236426</strain>
    </source>
</reference>
<dbReference type="EMBL" id="LWDE02000476">
    <property type="protein sequence ID" value="KAE8247370.1"/>
    <property type="molecule type" value="Genomic_DNA"/>
</dbReference>
<name>A0A8X7SWL6_9BASI</name>